<dbReference type="EMBL" id="PPED02000001">
    <property type="protein sequence ID" value="PWN71274.1"/>
    <property type="molecule type" value="Genomic_DNA"/>
</dbReference>
<sequence>MITLKKLLLFTLPLSIFFSCTSDSDEVTIPIAIKKKKIIEVKHDNQPFYKFTYNTTGSISEIENYSNGIVSNVTKVEYTNGLESRRNIYNSKGTLFNYQTYTYTGKLISERSSFSIHPSTGQEVLTQVTRYTNDAGKPFNNIIGVEYYDGSGSLVSKTIVTYLDNNGSNKVEVHNAAGTKTNVTTTMRDNSIPWDKVLAPFIYQREHNIISVSNQDSAGSSTTGYTVDYTYDKDRYPLTAKYSLSNGTKYTYTFTWE</sequence>
<keyword evidence="3" id="KW-1185">Reference proteome</keyword>
<evidence type="ECO:0000313" key="2">
    <source>
        <dbReference type="EMBL" id="PWN71274.1"/>
    </source>
</evidence>
<reference evidence="2 3" key="1">
    <citation type="submission" date="2018-04" db="EMBL/GenBank/DDBJ databases">
        <title>Draft Genome Sequence of Phosphate-Solubilizing Chryseobacterium sp. ISE14 that is a Biocontrol and Plant Growth-Promoting Rhizobacterium Isolated from Cucumber.</title>
        <authorList>
            <person name="Jeong J.-J."/>
            <person name="Sang M.K."/>
            <person name="Choi I.-G."/>
            <person name="Kim K.D."/>
        </authorList>
    </citation>
    <scope>NUCLEOTIDE SEQUENCE [LARGE SCALE GENOMIC DNA]</scope>
    <source>
        <strain evidence="2 3">ISE14</strain>
    </source>
</reference>
<dbReference type="AlphaFoldDB" id="A0A316XCK0"/>
<feature type="chain" id="PRO_5016347459" description="DUF4595 domain-containing protein" evidence="1">
    <location>
        <begin position="25"/>
        <end position="257"/>
    </location>
</feature>
<evidence type="ECO:0008006" key="4">
    <source>
        <dbReference type="Google" id="ProtNLM"/>
    </source>
</evidence>
<evidence type="ECO:0000256" key="1">
    <source>
        <dbReference type="SAM" id="SignalP"/>
    </source>
</evidence>
<feature type="signal peptide" evidence="1">
    <location>
        <begin position="1"/>
        <end position="24"/>
    </location>
</feature>
<dbReference type="PROSITE" id="PS51257">
    <property type="entry name" value="PROKAR_LIPOPROTEIN"/>
    <property type="match status" value="1"/>
</dbReference>
<keyword evidence="1" id="KW-0732">Signal</keyword>
<gene>
    <name evidence="2" type="ORF">C1631_001220</name>
</gene>
<name>A0A316XCK0_9FLAO</name>
<proteinExistence type="predicted"/>
<protein>
    <recommendedName>
        <fullName evidence="4">DUF4595 domain-containing protein</fullName>
    </recommendedName>
</protein>
<dbReference type="Proteomes" id="UP000236594">
    <property type="component" value="Unassembled WGS sequence"/>
</dbReference>
<evidence type="ECO:0000313" key="3">
    <source>
        <dbReference type="Proteomes" id="UP000236594"/>
    </source>
</evidence>
<organism evidence="2 3">
    <name type="scientific">Chryseobacterium phosphatilyticum</name>
    <dbReference type="NCBI Taxonomy" id="475075"/>
    <lineage>
        <taxon>Bacteria</taxon>
        <taxon>Pseudomonadati</taxon>
        <taxon>Bacteroidota</taxon>
        <taxon>Flavobacteriia</taxon>
        <taxon>Flavobacteriales</taxon>
        <taxon>Weeksellaceae</taxon>
        <taxon>Chryseobacterium group</taxon>
        <taxon>Chryseobacterium</taxon>
    </lineage>
</organism>
<accession>A0A316XCK0</accession>
<comment type="caution">
    <text evidence="2">The sequence shown here is derived from an EMBL/GenBank/DDBJ whole genome shotgun (WGS) entry which is preliminary data.</text>
</comment>